<evidence type="ECO:0000256" key="1">
    <source>
        <dbReference type="ARBA" id="ARBA00012528"/>
    </source>
</evidence>
<keyword evidence="4" id="KW-0808">Transferase</keyword>
<dbReference type="PROSITE" id="PS50887">
    <property type="entry name" value="GGDEF"/>
    <property type="match status" value="1"/>
</dbReference>
<evidence type="ECO:0000313" key="4">
    <source>
        <dbReference type="EMBL" id="QDU67444.1"/>
    </source>
</evidence>
<dbReference type="KEGG" id="pbap:Pla133_25270"/>
<dbReference type="EC" id="2.7.7.65" evidence="1"/>
<protein>
    <recommendedName>
        <fullName evidence="1">diguanylate cyclase</fullName>
        <ecNumber evidence="1">2.7.7.65</ecNumber>
    </recommendedName>
</protein>
<dbReference type="GO" id="GO:0043709">
    <property type="term" value="P:cell adhesion involved in single-species biofilm formation"/>
    <property type="evidence" value="ECO:0007669"/>
    <property type="project" value="TreeGrafter"/>
</dbReference>
<dbReference type="InterPro" id="IPR050469">
    <property type="entry name" value="Diguanylate_Cyclase"/>
</dbReference>
<dbReference type="InterPro" id="IPR029787">
    <property type="entry name" value="Nucleotide_cyclase"/>
</dbReference>
<dbReference type="SMART" id="SM00267">
    <property type="entry name" value="GGDEF"/>
    <property type="match status" value="1"/>
</dbReference>
<feature type="domain" description="GGDEF" evidence="3">
    <location>
        <begin position="27"/>
        <end position="161"/>
    </location>
</feature>
<dbReference type="InterPro" id="IPR000160">
    <property type="entry name" value="GGDEF_dom"/>
</dbReference>
<dbReference type="EMBL" id="CP036287">
    <property type="protein sequence ID" value="QDU67444.1"/>
    <property type="molecule type" value="Genomic_DNA"/>
</dbReference>
<dbReference type="PANTHER" id="PTHR45138">
    <property type="entry name" value="REGULATORY COMPONENTS OF SENSORY TRANSDUCTION SYSTEM"/>
    <property type="match status" value="1"/>
</dbReference>
<dbReference type="Proteomes" id="UP000316921">
    <property type="component" value="Chromosome"/>
</dbReference>
<dbReference type="NCBIfam" id="TIGR00254">
    <property type="entry name" value="GGDEF"/>
    <property type="match status" value="1"/>
</dbReference>
<dbReference type="GO" id="GO:1902201">
    <property type="term" value="P:negative regulation of bacterial-type flagellum-dependent cell motility"/>
    <property type="evidence" value="ECO:0007669"/>
    <property type="project" value="TreeGrafter"/>
</dbReference>
<proteinExistence type="predicted"/>
<gene>
    <name evidence="4" type="primary">dosC_1</name>
    <name evidence="4" type="ORF">Pla133_25270</name>
</gene>
<keyword evidence="5" id="KW-1185">Reference proteome</keyword>
<dbReference type="RefSeq" id="WP_145065633.1">
    <property type="nucleotide sequence ID" value="NZ_CP036287.1"/>
</dbReference>
<name>A0A518BKE0_9BACT</name>
<dbReference type="PANTHER" id="PTHR45138:SF9">
    <property type="entry name" value="DIGUANYLATE CYCLASE DGCM-RELATED"/>
    <property type="match status" value="1"/>
</dbReference>
<evidence type="ECO:0000259" key="3">
    <source>
        <dbReference type="PROSITE" id="PS50887"/>
    </source>
</evidence>
<comment type="catalytic activity">
    <reaction evidence="2">
        <text>2 GTP = 3',3'-c-di-GMP + 2 diphosphate</text>
        <dbReference type="Rhea" id="RHEA:24898"/>
        <dbReference type="ChEBI" id="CHEBI:33019"/>
        <dbReference type="ChEBI" id="CHEBI:37565"/>
        <dbReference type="ChEBI" id="CHEBI:58805"/>
        <dbReference type="EC" id="2.7.7.65"/>
    </reaction>
</comment>
<dbReference type="Gene3D" id="3.30.70.270">
    <property type="match status" value="1"/>
</dbReference>
<dbReference type="InterPro" id="IPR043128">
    <property type="entry name" value="Rev_trsase/Diguanyl_cyclase"/>
</dbReference>
<organism evidence="4 5">
    <name type="scientific">Engelhardtia mirabilis</name>
    <dbReference type="NCBI Taxonomy" id="2528011"/>
    <lineage>
        <taxon>Bacteria</taxon>
        <taxon>Pseudomonadati</taxon>
        <taxon>Planctomycetota</taxon>
        <taxon>Planctomycetia</taxon>
        <taxon>Planctomycetia incertae sedis</taxon>
        <taxon>Engelhardtia</taxon>
    </lineage>
</organism>
<dbReference type="SUPFAM" id="SSF55073">
    <property type="entry name" value="Nucleotide cyclase"/>
    <property type="match status" value="1"/>
</dbReference>
<dbReference type="GO" id="GO:0052621">
    <property type="term" value="F:diguanylate cyclase activity"/>
    <property type="evidence" value="ECO:0007669"/>
    <property type="project" value="UniProtKB-EC"/>
</dbReference>
<dbReference type="Pfam" id="PF00990">
    <property type="entry name" value="GGDEF"/>
    <property type="match status" value="1"/>
</dbReference>
<dbReference type="GO" id="GO:0005886">
    <property type="term" value="C:plasma membrane"/>
    <property type="evidence" value="ECO:0007669"/>
    <property type="project" value="TreeGrafter"/>
</dbReference>
<reference evidence="4 5" key="1">
    <citation type="submission" date="2019-02" db="EMBL/GenBank/DDBJ databases">
        <title>Deep-cultivation of Planctomycetes and their phenomic and genomic characterization uncovers novel biology.</title>
        <authorList>
            <person name="Wiegand S."/>
            <person name="Jogler M."/>
            <person name="Boedeker C."/>
            <person name="Pinto D."/>
            <person name="Vollmers J."/>
            <person name="Rivas-Marin E."/>
            <person name="Kohn T."/>
            <person name="Peeters S.H."/>
            <person name="Heuer A."/>
            <person name="Rast P."/>
            <person name="Oberbeckmann S."/>
            <person name="Bunk B."/>
            <person name="Jeske O."/>
            <person name="Meyerdierks A."/>
            <person name="Storesund J.E."/>
            <person name="Kallscheuer N."/>
            <person name="Luecker S."/>
            <person name="Lage O.M."/>
            <person name="Pohl T."/>
            <person name="Merkel B.J."/>
            <person name="Hornburger P."/>
            <person name="Mueller R.-W."/>
            <person name="Bruemmer F."/>
            <person name="Labrenz M."/>
            <person name="Spormann A.M."/>
            <person name="Op den Camp H."/>
            <person name="Overmann J."/>
            <person name="Amann R."/>
            <person name="Jetten M.S.M."/>
            <person name="Mascher T."/>
            <person name="Medema M.H."/>
            <person name="Devos D.P."/>
            <person name="Kaster A.-K."/>
            <person name="Ovreas L."/>
            <person name="Rohde M."/>
            <person name="Galperin M.Y."/>
            <person name="Jogler C."/>
        </authorList>
    </citation>
    <scope>NUCLEOTIDE SEQUENCE [LARGE SCALE GENOMIC DNA]</scope>
    <source>
        <strain evidence="4 5">Pla133</strain>
    </source>
</reference>
<evidence type="ECO:0000256" key="2">
    <source>
        <dbReference type="ARBA" id="ARBA00034247"/>
    </source>
</evidence>
<evidence type="ECO:0000313" key="5">
    <source>
        <dbReference type="Proteomes" id="UP000316921"/>
    </source>
</evidence>
<dbReference type="AlphaFoldDB" id="A0A518BKE0"/>
<accession>A0A518BKE0</accession>
<sequence length="165" mass="17612">MAQDLFSLTQIRHLMRVEFSRAQRYSYPLGGLVIRVDGIEKVRVGHGFEAADDVVAQVTDMLVARTRACDHLGRLVDDRLVAVLPHTDSSGAQALGARLVQAAHELEVTVAGQKLPVTVSVGSTCFEDSNTLFFDALVDAADAAFEQAVAAGGDRVVHVSPAEVA</sequence>
<keyword evidence="4" id="KW-0548">Nucleotidyltransferase</keyword>